<evidence type="ECO:0008006" key="4">
    <source>
        <dbReference type="Google" id="ProtNLM"/>
    </source>
</evidence>
<feature type="chain" id="PRO_5047249006" description="DUF4251 domain-containing protein" evidence="1">
    <location>
        <begin position="22"/>
        <end position="174"/>
    </location>
</feature>
<dbReference type="Pfam" id="PF14059">
    <property type="entry name" value="DUF4251"/>
    <property type="match status" value="1"/>
</dbReference>
<accession>A0ABR7UUV2</accession>
<evidence type="ECO:0000313" key="3">
    <source>
        <dbReference type="Proteomes" id="UP000661715"/>
    </source>
</evidence>
<organism evidence="2 3">
    <name type="scientific">Flavobacterium pokkalii</name>
    <dbReference type="NCBI Taxonomy" id="1940408"/>
    <lineage>
        <taxon>Bacteria</taxon>
        <taxon>Pseudomonadati</taxon>
        <taxon>Bacteroidota</taxon>
        <taxon>Flavobacteriia</taxon>
        <taxon>Flavobacteriales</taxon>
        <taxon>Flavobacteriaceae</taxon>
        <taxon>Flavobacterium</taxon>
    </lineage>
</organism>
<keyword evidence="3" id="KW-1185">Reference proteome</keyword>
<dbReference type="InterPro" id="IPR025347">
    <property type="entry name" value="DUF4251"/>
</dbReference>
<evidence type="ECO:0000313" key="2">
    <source>
        <dbReference type="EMBL" id="MBD0725734.1"/>
    </source>
</evidence>
<feature type="signal peptide" evidence="1">
    <location>
        <begin position="1"/>
        <end position="21"/>
    </location>
</feature>
<dbReference type="Gene3D" id="2.40.128.410">
    <property type="match status" value="1"/>
</dbReference>
<dbReference type="Proteomes" id="UP000661715">
    <property type="component" value="Unassembled WGS sequence"/>
</dbReference>
<comment type="caution">
    <text evidence="2">The sequence shown here is derived from an EMBL/GenBank/DDBJ whole genome shotgun (WGS) entry which is preliminary data.</text>
</comment>
<sequence length="174" mass="19813">MKSLRIVLLLLLCCNVFVGFAQEKTKKQLRIERRQEKEKEIEKLIDAREFEFVAQNLSSQIFNFVDLTTNPNFIKFKPDFVKSEMPYFGRGFSGLAYAGSDTGLKFEGKPERFTVKKNRKGYQVDVVVKGQQDFFNLGLSVGFDGSATLSVTSNNRSPINYFGAISTIKEEKKP</sequence>
<keyword evidence="1" id="KW-0732">Signal</keyword>
<proteinExistence type="predicted"/>
<dbReference type="EMBL" id="NASZ01000017">
    <property type="protein sequence ID" value="MBD0725734.1"/>
    <property type="molecule type" value="Genomic_DNA"/>
</dbReference>
<name>A0ABR7UUV2_9FLAO</name>
<gene>
    <name evidence="2" type="ORF">B6A10_11130</name>
</gene>
<reference evidence="2 3" key="1">
    <citation type="journal article" date="2020" name="Microbiol. Res.">
        <title>Flavobacterium pokkalii sp. nov., a novel plant growth promoting native rhizobacteria isolated from pokkali rice grown in coastal saline affected agricultural regions of southern India, Kerala.</title>
        <authorList>
            <person name="Menon R.R."/>
            <person name="Kumari S."/>
            <person name="Viver T."/>
            <person name="Rameshkumar N."/>
        </authorList>
    </citation>
    <scope>NUCLEOTIDE SEQUENCE [LARGE SCALE GENOMIC DNA]</scope>
    <source>
        <strain evidence="2 3">L1I52</strain>
    </source>
</reference>
<evidence type="ECO:0000256" key="1">
    <source>
        <dbReference type="SAM" id="SignalP"/>
    </source>
</evidence>
<protein>
    <recommendedName>
        <fullName evidence="4">DUF4251 domain-containing protein</fullName>
    </recommendedName>
</protein>
<dbReference type="RefSeq" id="WP_188220925.1">
    <property type="nucleotide sequence ID" value="NZ_NASZ01000017.1"/>
</dbReference>